<accession>A0ACA9RGM5</accession>
<protein>
    <submittedName>
        <fullName evidence="1">655_t:CDS:1</fullName>
    </submittedName>
</protein>
<feature type="non-terminal residue" evidence="1">
    <location>
        <position position="1"/>
    </location>
</feature>
<feature type="non-terminal residue" evidence="1">
    <location>
        <position position="52"/>
    </location>
</feature>
<proteinExistence type="predicted"/>
<dbReference type="Proteomes" id="UP000789366">
    <property type="component" value="Unassembled WGS sequence"/>
</dbReference>
<comment type="caution">
    <text evidence="1">The sequence shown here is derived from an EMBL/GenBank/DDBJ whole genome shotgun (WGS) entry which is preliminary data.</text>
</comment>
<reference evidence="1" key="1">
    <citation type="submission" date="2021-06" db="EMBL/GenBank/DDBJ databases">
        <authorList>
            <person name="Kallberg Y."/>
            <person name="Tangrot J."/>
            <person name="Rosling A."/>
        </authorList>
    </citation>
    <scope>NUCLEOTIDE SEQUENCE</scope>
    <source>
        <strain evidence="1">28 12/20/2015</strain>
    </source>
</reference>
<dbReference type="EMBL" id="CAJVPW010069797">
    <property type="protein sequence ID" value="CAG8791675.1"/>
    <property type="molecule type" value="Genomic_DNA"/>
</dbReference>
<evidence type="ECO:0000313" key="2">
    <source>
        <dbReference type="Proteomes" id="UP000789366"/>
    </source>
</evidence>
<keyword evidence="2" id="KW-1185">Reference proteome</keyword>
<sequence>DVWLFVSFSSTDLIFLTSNEETDEEYNKIIISSLPFLHQDNFISEFELNYVN</sequence>
<gene>
    <name evidence="1" type="ORF">SPELUC_LOCUS17287</name>
</gene>
<organism evidence="1 2">
    <name type="scientific">Cetraspora pellucida</name>
    <dbReference type="NCBI Taxonomy" id="1433469"/>
    <lineage>
        <taxon>Eukaryota</taxon>
        <taxon>Fungi</taxon>
        <taxon>Fungi incertae sedis</taxon>
        <taxon>Mucoromycota</taxon>
        <taxon>Glomeromycotina</taxon>
        <taxon>Glomeromycetes</taxon>
        <taxon>Diversisporales</taxon>
        <taxon>Gigasporaceae</taxon>
        <taxon>Cetraspora</taxon>
    </lineage>
</organism>
<name>A0ACA9RGM5_9GLOM</name>
<evidence type="ECO:0000313" key="1">
    <source>
        <dbReference type="EMBL" id="CAG8791675.1"/>
    </source>
</evidence>